<evidence type="ECO:0008006" key="3">
    <source>
        <dbReference type="Google" id="ProtNLM"/>
    </source>
</evidence>
<organism evidence="1 2">
    <name type="scientific">Tritrichomonas musculus</name>
    <dbReference type="NCBI Taxonomy" id="1915356"/>
    <lineage>
        <taxon>Eukaryota</taxon>
        <taxon>Metamonada</taxon>
        <taxon>Parabasalia</taxon>
        <taxon>Tritrichomonadida</taxon>
        <taxon>Tritrichomonadidae</taxon>
        <taxon>Tritrichomonas</taxon>
    </lineage>
</organism>
<proteinExistence type="predicted"/>
<evidence type="ECO:0000313" key="1">
    <source>
        <dbReference type="EMBL" id="KAK8886732.1"/>
    </source>
</evidence>
<evidence type="ECO:0000313" key="2">
    <source>
        <dbReference type="Proteomes" id="UP001470230"/>
    </source>
</evidence>
<sequence length="1110" mass="129130">MSFMNAYGELNVALKFKGKNNKICFYLPCSTTIKGLSKYFLKFTRKDPDCFDFYSNKIQITGEQNVYYTNDNPLKDFVIECKAKKNISIKDVLITFKKNETENEQKFSTSKTDKRDIAKLLGNYLSLDPSLLNIKKEGDLKFRVTSEHLIISKAEMKPDKEIILVYSDNSTGMDLKYLASVYDINNCSILTVNNKFVKNNKVVSNCFVDGPNILSFSPYINEFYYKENEDSDPKKATIIGAPIGRNYMRAIAKDTNQSLDVVSHKVLMVEDANKNHVYKVKCSKFVRGAAQNYFILTNESPYKFEIKRESGKSIQEICFDPQLCIFQVRQYLSNYLNIPSSYFIKIKNSKDQKIDDKAKIEDAFTKGKKLIVEVDEPKPVKAIFLLYNNNEKKVELTIDPDESIYSVRKSVAEQFQINPNYINIFKNSHRIFDQQKFIKHYSDDCIYDISSELFVNVKYNSTNLNFIFPLEVDFKLLTDICRARLNLEGKDIGFIDKSKLRIHDNMLVYSTWEKEHIFPGPQFIARYRKYNGNNKVKLSMVTKKSYEKDLKKLYKAIDPNQQFELDILIYTAEGRLESKVTSKGSQKIADIAKNSLNKDQQDQIIKSDQQFAIFFVFDREIKFNSTVSDVQQIFETYYKNDESKVRPKLIALAPPQIYRYKLPSKDSNTENSMTVNLFTNLFDLKKKSTKDPQMLIVKYNNMPIYRLSQPIMLFNPRLPFEIEYIKEISYKITYKDDKGKVFEKELKLDEKATVYDIVKESIDLLASTGNKDFDKLKATQVRVTINSIILTKDIDHKSVIKEFGPKGTAEVIPLRKIGFTVQGENLYFPYFASSDTILYMKKSLLKRLEAKEEHTDYYFLLYNGIAAEDTEHLSDYLDDDDLCFDVVPIQFTAKICAILPDFTHTYVISKDLLMYDVKEFFAQYYEDIEDVDSIELIDKTTNLPIDDNDNPIDGQFVELKFNVENLQLKEKFKQKVARYKEETNRIIENASIPEDSFSCPFTYESDNFYLTIEKSLKCITAKTRITNYLRKSLKDSSNDESIDFDDIMITINNKEVLAREVLFERYNSACESNPEVRFIVKREEFDLTQSSIFMSTSKSIFLQSFEANDL</sequence>
<gene>
    <name evidence="1" type="ORF">M9Y10_042200</name>
</gene>
<comment type="caution">
    <text evidence="1">The sequence shown here is derived from an EMBL/GenBank/DDBJ whole genome shotgun (WGS) entry which is preliminary data.</text>
</comment>
<name>A0ABR2K6H9_9EUKA</name>
<dbReference type="EMBL" id="JAPFFF010000007">
    <property type="protein sequence ID" value="KAK8886732.1"/>
    <property type="molecule type" value="Genomic_DNA"/>
</dbReference>
<keyword evidence="2" id="KW-1185">Reference proteome</keyword>
<reference evidence="1 2" key="1">
    <citation type="submission" date="2024-04" db="EMBL/GenBank/DDBJ databases">
        <title>Tritrichomonas musculus Genome.</title>
        <authorList>
            <person name="Alves-Ferreira E."/>
            <person name="Grigg M."/>
            <person name="Lorenzi H."/>
            <person name="Galac M."/>
        </authorList>
    </citation>
    <scope>NUCLEOTIDE SEQUENCE [LARGE SCALE GENOMIC DNA]</scope>
    <source>
        <strain evidence="1 2">EAF2021</strain>
    </source>
</reference>
<accession>A0ABR2K6H9</accession>
<protein>
    <recommendedName>
        <fullName evidence="3">Ubiquitin-like domain-containing protein</fullName>
    </recommendedName>
</protein>
<dbReference type="Proteomes" id="UP001470230">
    <property type="component" value="Unassembled WGS sequence"/>
</dbReference>